<gene>
    <name evidence="10" type="primary">abs_1</name>
    <name evidence="10" type="ORF">E2C01_007691</name>
</gene>
<evidence type="ECO:0000256" key="1">
    <source>
        <dbReference type="ARBA" id="ARBA00012552"/>
    </source>
</evidence>
<organism evidence="10 11">
    <name type="scientific">Portunus trituberculatus</name>
    <name type="common">Swimming crab</name>
    <name type="synonym">Neptunus trituberculatus</name>
    <dbReference type="NCBI Taxonomy" id="210409"/>
    <lineage>
        <taxon>Eukaryota</taxon>
        <taxon>Metazoa</taxon>
        <taxon>Ecdysozoa</taxon>
        <taxon>Arthropoda</taxon>
        <taxon>Crustacea</taxon>
        <taxon>Multicrustacea</taxon>
        <taxon>Malacostraca</taxon>
        <taxon>Eumalacostraca</taxon>
        <taxon>Eucarida</taxon>
        <taxon>Decapoda</taxon>
        <taxon>Pleocyemata</taxon>
        <taxon>Brachyura</taxon>
        <taxon>Eubrachyura</taxon>
        <taxon>Portunoidea</taxon>
        <taxon>Portunidae</taxon>
        <taxon>Portuninae</taxon>
        <taxon>Portunus</taxon>
    </lineage>
</organism>
<feature type="short sequence motif" description="Q motif" evidence="6">
    <location>
        <begin position="240"/>
        <end position="268"/>
    </location>
</feature>
<dbReference type="PROSITE" id="PS51195">
    <property type="entry name" value="Q_MOTIF"/>
    <property type="match status" value="1"/>
</dbReference>
<feature type="region of interest" description="Disordered" evidence="8">
    <location>
        <begin position="262"/>
        <end position="285"/>
    </location>
</feature>
<reference evidence="10 11" key="1">
    <citation type="submission" date="2019-05" db="EMBL/GenBank/DDBJ databases">
        <title>Another draft genome of Portunus trituberculatus and its Hox gene families provides insights of decapod evolution.</title>
        <authorList>
            <person name="Jeong J.-H."/>
            <person name="Song I."/>
            <person name="Kim S."/>
            <person name="Choi T."/>
            <person name="Kim D."/>
            <person name="Ryu S."/>
            <person name="Kim W."/>
        </authorList>
    </citation>
    <scope>NUCLEOTIDE SEQUENCE [LARGE SCALE GENOMIC DNA]</scope>
    <source>
        <tissue evidence="10">Muscle</tissue>
    </source>
</reference>
<dbReference type="GO" id="GO:0003724">
    <property type="term" value="F:RNA helicase activity"/>
    <property type="evidence" value="ECO:0007669"/>
    <property type="project" value="UniProtKB-EC"/>
</dbReference>
<dbReference type="InterPro" id="IPR027417">
    <property type="entry name" value="P-loop_NTPase"/>
</dbReference>
<keyword evidence="2" id="KW-0547">Nucleotide-binding</keyword>
<evidence type="ECO:0000256" key="2">
    <source>
        <dbReference type="ARBA" id="ARBA00022741"/>
    </source>
</evidence>
<evidence type="ECO:0000256" key="7">
    <source>
        <dbReference type="SAM" id="Coils"/>
    </source>
</evidence>
<dbReference type="SUPFAM" id="SSF52540">
    <property type="entry name" value="P-loop containing nucleoside triphosphate hydrolases"/>
    <property type="match status" value="1"/>
</dbReference>
<dbReference type="EC" id="3.6.4.13" evidence="1"/>
<dbReference type="InterPro" id="IPR014014">
    <property type="entry name" value="RNA_helicase_DEAD_Q_motif"/>
</dbReference>
<evidence type="ECO:0000256" key="6">
    <source>
        <dbReference type="PROSITE-ProRule" id="PRU00552"/>
    </source>
</evidence>
<name>A0A5B7CYU6_PORTR</name>
<keyword evidence="3" id="KW-0378">Hydrolase</keyword>
<keyword evidence="11" id="KW-1185">Reference proteome</keyword>
<feature type="compositionally biased region" description="Basic and acidic residues" evidence="8">
    <location>
        <begin position="34"/>
        <end position="58"/>
    </location>
</feature>
<evidence type="ECO:0000256" key="5">
    <source>
        <dbReference type="ARBA" id="ARBA00022840"/>
    </source>
</evidence>
<comment type="caution">
    <text evidence="10">The sequence shown here is derived from an EMBL/GenBank/DDBJ whole genome shotgun (WGS) entry which is preliminary data.</text>
</comment>
<keyword evidence="5" id="KW-0067">ATP-binding</keyword>
<dbReference type="EMBL" id="VSRR010000388">
    <property type="protein sequence ID" value="MPC14912.1"/>
    <property type="molecule type" value="Genomic_DNA"/>
</dbReference>
<evidence type="ECO:0000313" key="11">
    <source>
        <dbReference type="Proteomes" id="UP000324222"/>
    </source>
</evidence>
<evidence type="ECO:0000256" key="3">
    <source>
        <dbReference type="ARBA" id="ARBA00022801"/>
    </source>
</evidence>
<feature type="coiled-coil region" evidence="7">
    <location>
        <begin position="158"/>
        <end position="185"/>
    </location>
</feature>
<evidence type="ECO:0000313" key="10">
    <source>
        <dbReference type="EMBL" id="MPC14912.1"/>
    </source>
</evidence>
<keyword evidence="7" id="KW-0175">Coiled coil</keyword>
<dbReference type="Gene3D" id="3.40.50.300">
    <property type="entry name" value="P-loop containing nucleotide triphosphate hydrolases"/>
    <property type="match status" value="1"/>
</dbReference>
<feature type="region of interest" description="Disordered" evidence="8">
    <location>
        <begin position="19"/>
        <end position="110"/>
    </location>
</feature>
<keyword evidence="4 10" id="KW-0347">Helicase</keyword>
<proteinExistence type="predicted"/>
<evidence type="ECO:0000256" key="4">
    <source>
        <dbReference type="ARBA" id="ARBA00022806"/>
    </source>
</evidence>
<accession>A0A5B7CYU6</accession>
<dbReference type="GO" id="GO:0005524">
    <property type="term" value="F:ATP binding"/>
    <property type="evidence" value="ECO:0007669"/>
    <property type="project" value="UniProtKB-KW"/>
</dbReference>
<protein>
    <recommendedName>
        <fullName evidence="1">RNA helicase</fullName>
        <ecNumber evidence="1">3.6.4.13</ecNumber>
    </recommendedName>
</protein>
<sequence length="285" mass="32638">MFSSMHFTPSPRYAEVAVYLPRPRSSLTYSDTSDTQRRKQDKTRVQRGNEKRRYRQEEQSSSEDEDYQPYVPVRERKKQKIKQILKISQDEESGSISGQEREGGAQEQDVQELARKNNISLLDQHTELKKIAEDYNLEGGGGRVNKVLSVGSGRCPRIARKESELEKQRREEQRLLEAVAEKRALMAVSELARGVQYEEPVVTAWRPPKRVLAMNNRRHDRVRKKYNILVEGQEVPPPLKSFADMKFPPCIVKALQKKGIEKPSPIQYGLGPPSPKDALPFAPQG</sequence>
<evidence type="ECO:0000256" key="8">
    <source>
        <dbReference type="SAM" id="MobiDB-lite"/>
    </source>
</evidence>
<dbReference type="AlphaFoldDB" id="A0A5B7CYU6"/>
<dbReference type="OrthoDB" id="196131at2759"/>
<dbReference type="GO" id="GO:0016787">
    <property type="term" value="F:hydrolase activity"/>
    <property type="evidence" value="ECO:0007669"/>
    <property type="project" value="UniProtKB-KW"/>
</dbReference>
<feature type="domain" description="DEAD-box RNA helicase Q" evidence="9">
    <location>
        <begin position="240"/>
        <end position="268"/>
    </location>
</feature>
<dbReference type="Proteomes" id="UP000324222">
    <property type="component" value="Unassembled WGS sequence"/>
</dbReference>
<evidence type="ECO:0000259" key="9">
    <source>
        <dbReference type="PROSITE" id="PS51195"/>
    </source>
</evidence>